<dbReference type="EMBL" id="BMFA01000002">
    <property type="protein sequence ID" value="GGB40366.1"/>
    <property type="molecule type" value="Genomic_DNA"/>
</dbReference>
<evidence type="ECO:0000313" key="2">
    <source>
        <dbReference type="Proteomes" id="UP000605148"/>
    </source>
</evidence>
<keyword evidence="2" id="KW-1185">Reference proteome</keyword>
<reference evidence="1" key="2">
    <citation type="submission" date="2020-09" db="EMBL/GenBank/DDBJ databases">
        <authorList>
            <person name="Sun Q."/>
            <person name="Zhou Y."/>
        </authorList>
    </citation>
    <scope>NUCLEOTIDE SEQUENCE</scope>
    <source>
        <strain evidence="1">CGMCC 1.12426</strain>
    </source>
</reference>
<organism evidence="1 2">
    <name type="scientific">Roseibium aquae</name>
    <dbReference type="NCBI Taxonomy" id="1323746"/>
    <lineage>
        <taxon>Bacteria</taxon>
        <taxon>Pseudomonadati</taxon>
        <taxon>Pseudomonadota</taxon>
        <taxon>Alphaproteobacteria</taxon>
        <taxon>Hyphomicrobiales</taxon>
        <taxon>Stappiaceae</taxon>
        <taxon>Roseibium</taxon>
    </lineage>
</organism>
<accession>A0A916TEA9</accession>
<dbReference type="OrthoDB" id="7679367at2"/>
<sequence length="70" mass="7809">MARSLFEPVPHTEHQTFWTRLRGQPDPDSRPTLTTIAYDTAGLAERAGRLDARGRQSLLAAAFGTQLDRD</sequence>
<comment type="caution">
    <text evidence="1">The sequence shown here is derived from an EMBL/GenBank/DDBJ whole genome shotgun (WGS) entry which is preliminary data.</text>
</comment>
<evidence type="ECO:0000313" key="1">
    <source>
        <dbReference type="EMBL" id="GGB40366.1"/>
    </source>
</evidence>
<dbReference type="RefSeq" id="WP_150494826.1">
    <property type="nucleotide sequence ID" value="NZ_BMFA01000002.1"/>
</dbReference>
<name>A0A916TEA9_9HYPH</name>
<reference evidence="1" key="1">
    <citation type="journal article" date="2014" name="Int. J. Syst. Evol. Microbiol.">
        <title>Complete genome sequence of Corynebacterium casei LMG S-19264T (=DSM 44701T), isolated from a smear-ripened cheese.</title>
        <authorList>
            <consortium name="US DOE Joint Genome Institute (JGI-PGF)"/>
            <person name="Walter F."/>
            <person name="Albersmeier A."/>
            <person name="Kalinowski J."/>
            <person name="Ruckert C."/>
        </authorList>
    </citation>
    <scope>NUCLEOTIDE SEQUENCE</scope>
    <source>
        <strain evidence="1">CGMCC 1.12426</strain>
    </source>
</reference>
<dbReference type="AlphaFoldDB" id="A0A916TEA9"/>
<protein>
    <submittedName>
        <fullName evidence="1">Uncharacterized protein</fullName>
    </submittedName>
</protein>
<dbReference type="Proteomes" id="UP000605148">
    <property type="component" value="Unassembled WGS sequence"/>
</dbReference>
<proteinExistence type="predicted"/>
<gene>
    <name evidence="1" type="ORF">GCM10011316_10540</name>
</gene>